<dbReference type="PANTHER" id="PTHR10291:SF0">
    <property type="entry name" value="DEHYDRODOLICHYL DIPHOSPHATE SYNTHASE 2"/>
    <property type="match status" value="1"/>
</dbReference>
<accession>A0ABU9E5Z8</accession>
<reference evidence="4 5" key="1">
    <citation type="submission" date="2024-02" db="EMBL/GenBank/DDBJ databases">
        <title>A novel Gemmatimonadota bacterium.</title>
        <authorList>
            <person name="Du Z.-J."/>
            <person name="Ye Y.-Q."/>
        </authorList>
    </citation>
    <scope>NUCLEOTIDE SEQUENCE [LARGE SCALE GENOMIC DNA]</scope>
    <source>
        <strain evidence="4 5">DH-20</strain>
    </source>
</reference>
<feature type="binding site" evidence="2">
    <location>
        <position position="273"/>
    </location>
    <ligand>
        <name>substrate</name>
    </ligand>
</feature>
<protein>
    <recommendedName>
        <fullName evidence="2">Isoprenyl transferase</fullName>
        <ecNumber evidence="2">2.5.1.-</ecNumber>
    </recommendedName>
</protein>
<comment type="subunit">
    <text evidence="2">Homodimer.</text>
</comment>
<feature type="binding site" evidence="2">
    <location>
        <position position="81"/>
    </location>
    <ligand>
        <name>substrate</name>
    </ligand>
</feature>
<feature type="binding site" evidence="2">
    <location>
        <position position="292"/>
    </location>
    <ligand>
        <name>Mg(2+)</name>
        <dbReference type="ChEBI" id="CHEBI:18420"/>
    </ligand>
</feature>
<dbReference type="SUPFAM" id="SSF64005">
    <property type="entry name" value="Undecaprenyl diphosphate synthase"/>
    <property type="match status" value="1"/>
</dbReference>
<proteinExistence type="inferred from homology"/>
<feature type="region of interest" description="Disordered" evidence="3">
    <location>
        <begin position="211"/>
        <end position="245"/>
    </location>
</feature>
<sequence length="339" mass="36447">MIRTAAPPRATGPGAAPDLGVTPDPEGAPDLGVTPDPGAAPDPESPSDSTAESGDRHASPLHVGIIMDGNGRWAQRRGLPRLAGHRAGARTVRRIVSAAPRHGIGVLTLYAFSSDNWRRPALEVRHLMSLLRTHLRSETRRCAEEGVRITVIGRRDRLDPALVREIEASEKATRDGGTLHLQLAVDYSAREAILRAAQAMAAHALTHALTRTRTRTRTRESDADAQTDAGDADTGDADNQADAGDATSDAFRTHLSRALHLDAPVPDVDLVIRTGGEQRLSDFLLWESAYAELVFTPRAWPDFDEDDLGSALADFARRDRRFGGLAPAAGSPWPSTDEA</sequence>
<feature type="binding site" evidence="2">
    <location>
        <position position="85"/>
    </location>
    <ligand>
        <name>substrate</name>
    </ligand>
</feature>
<feature type="binding site" evidence="2">
    <location>
        <begin position="279"/>
        <end position="281"/>
    </location>
    <ligand>
        <name>substrate</name>
    </ligand>
</feature>
<dbReference type="HAMAP" id="MF_01139">
    <property type="entry name" value="ISPT"/>
    <property type="match status" value="1"/>
</dbReference>
<feature type="binding site" evidence="2">
    <location>
        <position position="119"/>
    </location>
    <ligand>
        <name>substrate</name>
    </ligand>
</feature>
<evidence type="ECO:0000256" key="3">
    <source>
        <dbReference type="SAM" id="MobiDB-lite"/>
    </source>
</evidence>
<feature type="active site" description="Proton acceptor" evidence="2">
    <location>
        <position position="116"/>
    </location>
</feature>
<keyword evidence="5" id="KW-1185">Reference proteome</keyword>
<evidence type="ECO:0000256" key="1">
    <source>
        <dbReference type="ARBA" id="ARBA00022679"/>
    </source>
</evidence>
<keyword evidence="2" id="KW-0460">Magnesium</keyword>
<dbReference type="CDD" id="cd00475">
    <property type="entry name" value="Cis_IPPS"/>
    <property type="match status" value="1"/>
</dbReference>
<comment type="caution">
    <text evidence="4">The sequence shown here is derived from an EMBL/GenBank/DDBJ whole genome shotgun (WGS) entry which is preliminary data.</text>
</comment>
<dbReference type="Proteomes" id="UP001484239">
    <property type="component" value="Unassembled WGS sequence"/>
</dbReference>
<gene>
    <name evidence="4" type="primary">uppS</name>
    <name evidence="4" type="ORF">WI372_00755</name>
</gene>
<feature type="binding site" evidence="2">
    <location>
        <position position="117"/>
    </location>
    <ligand>
        <name>substrate</name>
    </ligand>
</feature>
<feature type="compositionally biased region" description="Low complexity" evidence="3">
    <location>
        <begin position="1"/>
        <end position="17"/>
    </location>
</feature>
<dbReference type="InterPro" id="IPR001441">
    <property type="entry name" value="UPP_synth-like"/>
</dbReference>
<evidence type="ECO:0000313" key="4">
    <source>
        <dbReference type="EMBL" id="MEK9499507.1"/>
    </source>
</evidence>
<dbReference type="InterPro" id="IPR036424">
    <property type="entry name" value="UPP_synth-like_sf"/>
</dbReference>
<comment type="function">
    <text evidence="2">Catalyzes the condensation of isopentenyl diphosphate (IPP) with allylic pyrophosphates generating different type of terpenoids.</text>
</comment>
<evidence type="ECO:0000256" key="2">
    <source>
        <dbReference type="HAMAP-Rule" id="MF_01139"/>
    </source>
</evidence>
<feature type="region of interest" description="Disordered" evidence="3">
    <location>
        <begin position="1"/>
        <end position="57"/>
    </location>
</feature>
<dbReference type="Gene3D" id="3.40.1180.10">
    <property type="entry name" value="Decaprenyl diphosphate synthase-like"/>
    <property type="match status" value="1"/>
</dbReference>
<feature type="binding site" evidence="2">
    <location>
        <position position="68"/>
    </location>
    <ligand>
        <name>Mg(2+)</name>
        <dbReference type="ChEBI" id="CHEBI:18420"/>
    </ligand>
</feature>
<dbReference type="EMBL" id="JBBHLI010000001">
    <property type="protein sequence ID" value="MEK9499507.1"/>
    <property type="molecule type" value="Genomic_DNA"/>
</dbReference>
<dbReference type="InterPro" id="IPR018520">
    <property type="entry name" value="UPP_synth-like_CS"/>
</dbReference>
<feature type="binding site" evidence="2">
    <location>
        <position position="73"/>
    </location>
    <ligand>
        <name>substrate</name>
    </ligand>
</feature>
<dbReference type="RefSeq" id="WP_405286172.1">
    <property type="nucleotide sequence ID" value="NZ_JBBHLI010000001.1"/>
</dbReference>
<dbReference type="NCBIfam" id="TIGR00055">
    <property type="entry name" value="uppS"/>
    <property type="match status" value="1"/>
</dbReference>
<feature type="binding site" evidence="2">
    <location>
        <begin position="69"/>
        <end position="72"/>
    </location>
    <ligand>
        <name>substrate</name>
    </ligand>
</feature>
<comment type="cofactor">
    <cofactor evidence="2">
        <name>Mg(2+)</name>
        <dbReference type="ChEBI" id="CHEBI:18420"/>
    </cofactor>
    <text evidence="2">Binds 2 magnesium ions per subunit.</text>
</comment>
<dbReference type="Pfam" id="PF01255">
    <property type="entry name" value="Prenyltransf"/>
    <property type="match status" value="1"/>
</dbReference>
<feature type="active site" evidence="2">
    <location>
        <position position="68"/>
    </location>
</feature>
<evidence type="ECO:0000313" key="5">
    <source>
        <dbReference type="Proteomes" id="UP001484239"/>
    </source>
</evidence>
<dbReference type="GO" id="GO:0016740">
    <property type="term" value="F:transferase activity"/>
    <property type="evidence" value="ECO:0007669"/>
    <property type="project" value="UniProtKB-KW"/>
</dbReference>
<dbReference type="PROSITE" id="PS01066">
    <property type="entry name" value="UPP_SYNTHASE"/>
    <property type="match status" value="1"/>
</dbReference>
<keyword evidence="2" id="KW-0479">Metal-binding</keyword>
<organism evidence="4 5">
    <name type="scientific">Gaopeijia maritima</name>
    <dbReference type="NCBI Taxonomy" id="3119007"/>
    <lineage>
        <taxon>Bacteria</taxon>
        <taxon>Pseudomonadati</taxon>
        <taxon>Gemmatimonadota</taxon>
        <taxon>Longimicrobiia</taxon>
        <taxon>Gaopeijiales</taxon>
        <taxon>Gaopeijiaceae</taxon>
        <taxon>Gaopeijia</taxon>
    </lineage>
</organism>
<dbReference type="PANTHER" id="PTHR10291">
    <property type="entry name" value="DEHYDRODOLICHYL DIPHOSPHATE SYNTHASE FAMILY MEMBER"/>
    <property type="match status" value="1"/>
</dbReference>
<name>A0ABU9E5Z8_9BACT</name>
<feature type="binding site" evidence="2">
    <location>
        <begin position="113"/>
        <end position="115"/>
    </location>
    <ligand>
        <name>substrate</name>
    </ligand>
</feature>
<dbReference type="EC" id="2.5.1.-" evidence="2"/>
<keyword evidence="1 2" id="KW-0808">Transferase</keyword>
<comment type="similarity">
    <text evidence="2">Belongs to the UPP synthase family.</text>
</comment>